<keyword evidence="6 10" id="KW-0371">Homeobox</keyword>
<comment type="function">
    <text evidence="9">Probable transcription factor.</text>
</comment>
<evidence type="ECO:0000313" key="14">
    <source>
        <dbReference type="EMBL" id="WOK93857.1"/>
    </source>
</evidence>
<keyword evidence="5 10" id="KW-0238">DNA-binding</keyword>
<dbReference type="GO" id="GO:0003677">
    <property type="term" value="F:DNA binding"/>
    <property type="evidence" value="ECO:0007669"/>
    <property type="project" value="UniProtKB-UniRule"/>
</dbReference>
<dbReference type="InterPro" id="IPR044830">
    <property type="entry name" value="HD-Zip_III"/>
</dbReference>
<dbReference type="PROSITE" id="PS50071">
    <property type="entry name" value="HOMEOBOX_2"/>
    <property type="match status" value="1"/>
</dbReference>
<proteinExistence type="inferred from homology"/>
<dbReference type="EMBL" id="CP136890">
    <property type="protein sequence ID" value="WOK93857.1"/>
    <property type="molecule type" value="Genomic_DNA"/>
</dbReference>
<protein>
    <recommendedName>
        <fullName evidence="13">Homeobox domain-containing protein</fullName>
    </recommendedName>
</protein>
<keyword evidence="15" id="KW-1185">Reference proteome</keyword>
<evidence type="ECO:0000256" key="5">
    <source>
        <dbReference type="ARBA" id="ARBA00023125"/>
    </source>
</evidence>
<dbReference type="PANTHER" id="PTHR45950:SF1">
    <property type="entry name" value="HOMEOBOX-LEUCINE ZIPPER PROTEIN ATHB-15"/>
    <property type="match status" value="1"/>
</dbReference>
<feature type="domain" description="Homeobox" evidence="13">
    <location>
        <begin position="13"/>
        <end position="77"/>
    </location>
</feature>
<comment type="subcellular location">
    <subcellularLocation>
        <location evidence="1 10 11">Nucleus</location>
    </subcellularLocation>
</comment>
<feature type="DNA-binding region" description="Homeobox" evidence="10">
    <location>
        <begin position="15"/>
        <end position="78"/>
    </location>
</feature>
<evidence type="ECO:0000256" key="8">
    <source>
        <dbReference type="ARBA" id="ARBA00023242"/>
    </source>
</evidence>
<evidence type="ECO:0000256" key="3">
    <source>
        <dbReference type="ARBA" id="ARBA00023015"/>
    </source>
</evidence>
<dbReference type="SUPFAM" id="SSF46689">
    <property type="entry name" value="Homeodomain-like"/>
    <property type="match status" value="1"/>
</dbReference>
<evidence type="ECO:0000313" key="15">
    <source>
        <dbReference type="Proteomes" id="UP001327560"/>
    </source>
</evidence>
<dbReference type="SMART" id="SM00389">
    <property type="entry name" value="HOX"/>
    <property type="match status" value="1"/>
</dbReference>
<comment type="similarity">
    <text evidence="2">Belongs to the HD-ZIP homeobox family. Class III subfamily.</text>
</comment>
<evidence type="ECO:0000256" key="11">
    <source>
        <dbReference type="RuleBase" id="RU000682"/>
    </source>
</evidence>
<dbReference type="InterPro" id="IPR001356">
    <property type="entry name" value="HD"/>
</dbReference>
<dbReference type="GO" id="GO:0003700">
    <property type="term" value="F:DNA-binding transcription factor activity"/>
    <property type="evidence" value="ECO:0007669"/>
    <property type="project" value="InterPro"/>
</dbReference>
<dbReference type="Pfam" id="PF00046">
    <property type="entry name" value="Homeodomain"/>
    <property type="match status" value="1"/>
</dbReference>
<keyword evidence="7" id="KW-0804">Transcription</keyword>
<sequence>MIAVTSCEGDMEIVDQGKYVRYTPEQIEALERLYHECPKPSSLRRQQLIRECPILSNIEPKQIKVWFQNRRCREKQRKEAARLQAVNRKLTAMNKLLMEENDRLQKQVSQLVYENGYFRKQTQNAALPTTNTSCESVVTNGQNHLPMQHLPRDASPAGFVNFSFSPV</sequence>
<keyword evidence="3" id="KW-0805">Transcription regulation</keyword>
<evidence type="ECO:0000256" key="6">
    <source>
        <dbReference type="ARBA" id="ARBA00023155"/>
    </source>
</evidence>
<name>A0AAQ3JRG9_9LILI</name>
<organism evidence="14 15">
    <name type="scientific">Canna indica</name>
    <name type="common">Indian-shot</name>
    <dbReference type="NCBI Taxonomy" id="4628"/>
    <lineage>
        <taxon>Eukaryota</taxon>
        <taxon>Viridiplantae</taxon>
        <taxon>Streptophyta</taxon>
        <taxon>Embryophyta</taxon>
        <taxon>Tracheophyta</taxon>
        <taxon>Spermatophyta</taxon>
        <taxon>Magnoliopsida</taxon>
        <taxon>Liliopsida</taxon>
        <taxon>Zingiberales</taxon>
        <taxon>Cannaceae</taxon>
        <taxon>Canna</taxon>
    </lineage>
</organism>
<dbReference type="CDD" id="cd14686">
    <property type="entry name" value="bZIP"/>
    <property type="match status" value="1"/>
</dbReference>
<dbReference type="GO" id="GO:0005634">
    <property type="term" value="C:nucleus"/>
    <property type="evidence" value="ECO:0007669"/>
    <property type="project" value="UniProtKB-SubCell"/>
</dbReference>
<dbReference type="PANTHER" id="PTHR45950">
    <property type="entry name" value="HOMEOBOX-LEUCINE ZIPPER PROTEIN ATHB-14"/>
    <property type="match status" value="1"/>
</dbReference>
<evidence type="ECO:0000256" key="9">
    <source>
        <dbReference type="ARBA" id="ARBA00037260"/>
    </source>
</evidence>
<evidence type="ECO:0000256" key="2">
    <source>
        <dbReference type="ARBA" id="ARBA00010338"/>
    </source>
</evidence>
<dbReference type="FunFam" id="1.10.10.60:FF:000197">
    <property type="entry name" value="Homeobox-leucine zipper protein REVOLUTA"/>
    <property type="match status" value="1"/>
</dbReference>
<dbReference type="AlphaFoldDB" id="A0AAQ3JRG9"/>
<gene>
    <name evidence="14" type="ORF">Cni_G02558</name>
</gene>
<evidence type="ECO:0000256" key="10">
    <source>
        <dbReference type="PROSITE-ProRule" id="PRU00108"/>
    </source>
</evidence>
<evidence type="ECO:0000256" key="1">
    <source>
        <dbReference type="ARBA" id="ARBA00004123"/>
    </source>
</evidence>
<evidence type="ECO:0000256" key="4">
    <source>
        <dbReference type="ARBA" id="ARBA00023054"/>
    </source>
</evidence>
<accession>A0AAQ3JRG9</accession>
<evidence type="ECO:0000256" key="7">
    <source>
        <dbReference type="ARBA" id="ARBA00023163"/>
    </source>
</evidence>
<feature type="coiled-coil region" evidence="12">
    <location>
        <begin position="73"/>
        <end position="114"/>
    </location>
</feature>
<keyword evidence="4 12" id="KW-0175">Coiled coil</keyword>
<dbReference type="Gene3D" id="1.10.10.60">
    <property type="entry name" value="Homeodomain-like"/>
    <property type="match status" value="1"/>
</dbReference>
<dbReference type="Proteomes" id="UP001327560">
    <property type="component" value="Chromosome 1"/>
</dbReference>
<keyword evidence="8 10" id="KW-0539">Nucleus</keyword>
<dbReference type="InterPro" id="IPR009057">
    <property type="entry name" value="Homeodomain-like_sf"/>
</dbReference>
<evidence type="ECO:0000256" key="12">
    <source>
        <dbReference type="SAM" id="Coils"/>
    </source>
</evidence>
<evidence type="ECO:0000259" key="13">
    <source>
        <dbReference type="PROSITE" id="PS50071"/>
    </source>
</evidence>
<dbReference type="CDD" id="cd00086">
    <property type="entry name" value="homeodomain"/>
    <property type="match status" value="1"/>
</dbReference>
<reference evidence="14 15" key="1">
    <citation type="submission" date="2023-10" db="EMBL/GenBank/DDBJ databases">
        <title>Chromosome-scale genome assembly provides insights into flower coloration mechanisms of Canna indica.</title>
        <authorList>
            <person name="Li C."/>
        </authorList>
    </citation>
    <scope>NUCLEOTIDE SEQUENCE [LARGE SCALE GENOMIC DNA]</scope>
    <source>
        <tissue evidence="14">Flower</tissue>
    </source>
</reference>